<organism evidence="2 3">
    <name type="scientific">Rahnella sp. (strain Y9602)</name>
    <dbReference type="NCBI Taxonomy" id="2703885"/>
    <lineage>
        <taxon>Bacteria</taxon>
        <taxon>Pseudomonadati</taxon>
        <taxon>Pseudomonadota</taxon>
        <taxon>Gammaproteobacteria</taxon>
        <taxon>Enterobacterales</taxon>
        <taxon>Yersiniaceae</taxon>
        <taxon>Rahnella</taxon>
    </lineage>
</organism>
<keyword evidence="1" id="KW-0732">Signal</keyword>
<dbReference type="KEGG" id="rah:Rahaq_0162"/>
<feature type="signal peptide" evidence="1">
    <location>
        <begin position="1"/>
        <end position="21"/>
    </location>
</feature>
<reference evidence="2 3" key="2">
    <citation type="journal article" date="2012" name="J. Bacteriol.">
        <title>Complete Genome Sequence of Rahnella sp. Strain Y9602, a Gammaproteobacterium Isolate from Metal- and Radionuclide-Contaminated Soil.</title>
        <authorList>
            <person name="Martinez R.J."/>
            <person name="Bruce D."/>
            <person name="Detter C."/>
            <person name="Goodwin L.A."/>
            <person name="Han J."/>
            <person name="Han C.S."/>
            <person name="Held B."/>
            <person name="Land M.L."/>
            <person name="Mikhailova N."/>
            <person name="Nolan M."/>
            <person name="Pennacchio L."/>
            <person name="Pitluck S."/>
            <person name="Tapia R."/>
            <person name="Woyke T."/>
            <person name="Sobecky P.A."/>
        </authorList>
    </citation>
    <scope>NUCLEOTIDE SEQUENCE [LARGE SCALE GENOMIC DNA]</scope>
    <source>
        <strain evidence="2 3">Y9602</strain>
    </source>
</reference>
<name>A0A0H3F4U2_RAHSY</name>
<evidence type="ECO:0000313" key="2">
    <source>
        <dbReference type="EMBL" id="ADW71792.1"/>
    </source>
</evidence>
<dbReference type="AlphaFoldDB" id="A0A0H3F4U2"/>
<evidence type="ECO:0008006" key="4">
    <source>
        <dbReference type="Google" id="ProtNLM"/>
    </source>
</evidence>
<dbReference type="eggNOG" id="ENOG5031M6D">
    <property type="taxonomic scope" value="Bacteria"/>
</dbReference>
<evidence type="ECO:0000256" key="1">
    <source>
        <dbReference type="SAM" id="SignalP"/>
    </source>
</evidence>
<dbReference type="RefSeq" id="WP_013573510.1">
    <property type="nucleotide sequence ID" value="NC_015061.1"/>
</dbReference>
<reference evidence="3" key="1">
    <citation type="submission" date="2011-01" db="EMBL/GenBank/DDBJ databases">
        <title>Complete sequence of chromosome of Rahnella sp. Y9602.</title>
        <authorList>
            <consortium name="US DOE Joint Genome Institute"/>
            <person name="Lucas S."/>
            <person name="Copeland A."/>
            <person name="Lapidus A."/>
            <person name="Cheng J.-F."/>
            <person name="Goodwin L."/>
            <person name="Pitluck S."/>
            <person name="Lu M."/>
            <person name="Detter J.C."/>
            <person name="Han C."/>
            <person name="Tapia R."/>
            <person name="Land M."/>
            <person name="Hauser L."/>
            <person name="Kyrpides N."/>
            <person name="Ivanova N."/>
            <person name="Ovchinnikova G."/>
            <person name="Pagani I."/>
            <person name="Sobecky P.A."/>
            <person name="Martinez R.J."/>
            <person name="Woyke T."/>
        </authorList>
    </citation>
    <scope>NUCLEOTIDE SEQUENCE [LARGE SCALE GENOMIC DNA]</scope>
    <source>
        <strain evidence="3">Y9602</strain>
    </source>
</reference>
<feature type="chain" id="PRO_5002608862" description="Lipoprotein" evidence="1">
    <location>
        <begin position="22"/>
        <end position="122"/>
    </location>
</feature>
<accession>A0A0H3F4U2</accession>
<gene>
    <name evidence="2" type="ordered locus">Rahaq_0162</name>
</gene>
<dbReference type="HOGENOM" id="CLU_164765_0_0_6"/>
<evidence type="ECO:0000313" key="3">
    <source>
        <dbReference type="Proteomes" id="UP000007257"/>
    </source>
</evidence>
<dbReference type="OrthoDB" id="6506698at2"/>
<sequence precursor="true">MNKPCLMSLTLIALIALTACSTKNNVATIKEVSVNKSSNNTCVNEFKALQRLSPHDFDLYQKQFNQLTKSYDIYKTNKGLINKDAQEILNIELDSKLKLICARVKGAAFKSMDERSQEVNKI</sequence>
<dbReference type="EMBL" id="CP002505">
    <property type="protein sequence ID" value="ADW71792.1"/>
    <property type="molecule type" value="Genomic_DNA"/>
</dbReference>
<protein>
    <recommendedName>
        <fullName evidence="4">Lipoprotein</fullName>
    </recommendedName>
</protein>
<proteinExistence type="predicted"/>
<dbReference type="Proteomes" id="UP000007257">
    <property type="component" value="Chromosome"/>
</dbReference>
<dbReference type="PROSITE" id="PS51257">
    <property type="entry name" value="PROKAR_LIPOPROTEIN"/>
    <property type="match status" value="1"/>
</dbReference>